<dbReference type="OrthoDB" id="1750079at2759"/>
<gene>
    <name evidence="3" type="ORF">OIU85_008298</name>
</gene>
<proteinExistence type="predicted"/>
<feature type="region of interest" description="Disordered" evidence="1">
    <location>
        <begin position="100"/>
        <end position="134"/>
    </location>
</feature>
<dbReference type="InterPro" id="IPR057670">
    <property type="entry name" value="SH3_retrovirus"/>
</dbReference>
<feature type="compositionally biased region" description="Low complexity" evidence="1">
    <location>
        <begin position="101"/>
        <end position="112"/>
    </location>
</feature>
<reference evidence="3" key="1">
    <citation type="submission" date="2022-11" db="EMBL/GenBank/DDBJ databases">
        <authorList>
            <person name="Hyden B.L."/>
            <person name="Feng K."/>
            <person name="Yates T."/>
            <person name="Jawdy S."/>
            <person name="Smart L.B."/>
            <person name="Muchero W."/>
        </authorList>
    </citation>
    <scope>NUCLEOTIDE SEQUENCE</scope>
    <source>
        <tissue evidence="3">Shoot tip</tissue>
    </source>
</reference>
<reference evidence="3" key="2">
    <citation type="journal article" date="2023" name="Int. J. Mol. Sci.">
        <title>De Novo Assembly and Annotation of 11 Diverse Shrub Willow (Salix) Genomes Reveals Novel Gene Organization in Sex-Linked Regions.</title>
        <authorList>
            <person name="Hyden B."/>
            <person name="Feng K."/>
            <person name="Yates T.B."/>
            <person name="Jawdy S."/>
            <person name="Cereghino C."/>
            <person name="Smart L.B."/>
            <person name="Muchero W."/>
        </authorList>
    </citation>
    <scope>NUCLEOTIDE SEQUENCE [LARGE SCALE GENOMIC DNA]</scope>
    <source>
        <tissue evidence="3">Shoot tip</tissue>
    </source>
</reference>
<comment type="caution">
    <text evidence="3">The sequence shown here is derived from an EMBL/GenBank/DDBJ whole genome shotgun (WGS) entry which is preliminary data.</text>
</comment>
<accession>A0A9Q0NXG9</accession>
<dbReference type="Pfam" id="PF25597">
    <property type="entry name" value="SH3_retrovirus"/>
    <property type="match status" value="1"/>
</dbReference>
<protein>
    <recommendedName>
        <fullName evidence="2">Retroviral polymerase SH3-like domain-containing protein</fullName>
    </recommendedName>
</protein>
<evidence type="ECO:0000313" key="4">
    <source>
        <dbReference type="Proteomes" id="UP001151529"/>
    </source>
</evidence>
<organism evidence="3 4">
    <name type="scientific">Salix viminalis</name>
    <name type="common">Common osier</name>
    <name type="synonym">Basket willow</name>
    <dbReference type="NCBI Taxonomy" id="40686"/>
    <lineage>
        <taxon>Eukaryota</taxon>
        <taxon>Viridiplantae</taxon>
        <taxon>Streptophyta</taxon>
        <taxon>Embryophyta</taxon>
        <taxon>Tracheophyta</taxon>
        <taxon>Spermatophyta</taxon>
        <taxon>Magnoliopsida</taxon>
        <taxon>eudicotyledons</taxon>
        <taxon>Gunneridae</taxon>
        <taxon>Pentapetalae</taxon>
        <taxon>rosids</taxon>
        <taxon>fabids</taxon>
        <taxon>Malpighiales</taxon>
        <taxon>Salicaceae</taxon>
        <taxon>Saliceae</taxon>
        <taxon>Salix</taxon>
    </lineage>
</organism>
<evidence type="ECO:0000313" key="3">
    <source>
        <dbReference type="EMBL" id="KAJ6677709.1"/>
    </source>
</evidence>
<evidence type="ECO:0000256" key="1">
    <source>
        <dbReference type="SAM" id="MobiDB-lite"/>
    </source>
</evidence>
<feature type="domain" description="Retroviral polymerase SH3-like" evidence="2">
    <location>
        <begin position="24"/>
        <end position="69"/>
    </location>
</feature>
<dbReference type="AlphaFoldDB" id="A0A9Q0NXG9"/>
<evidence type="ECO:0000259" key="2">
    <source>
        <dbReference type="Pfam" id="PF25597"/>
    </source>
</evidence>
<dbReference type="Proteomes" id="UP001151529">
    <property type="component" value="Chromosome 7"/>
</dbReference>
<keyword evidence="4" id="KW-1185">Reference proteome</keyword>
<dbReference type="EMBL" id="JAPFFL010000014">
    <property type="protein sequence ID" value="KAJ6677709.1"/>
    <property type="molecule type" value="Genomic_DNA"/>
</dbReference>
<name>A0A9Q0NXG9_SALVM</name>
<sequence>MEKYGPYAKVVALDIEGKNLMLLLDAKSKKCFFIVNGDEESGIYLWDDQNRKITRSRNVIFNEKVLYKDRFNVETDVADSDSSPQEPEFVRLVRLHEVAVQSKSQEPPQSESTTSVPPTPHESIVHARRSTRTGLSKRRGLITVRYCF</sequence>